<evidence type="ECO:0000256" key="7">
    <source>
        <dbReference type="HAMAP-Rule" id="MF_01208"/>
    </source>
</evidence>
<dbReference type="InterPro" id="IPR004467">
    <property type="entry name" value="Or_phspho_trans_dom"/>
</dbReference>
<dbReference type="OrthoDB" id="9785917at2"/>
<dbReference type="Gene3D" id="3.40.50.2020">
    <property type="match status" value="1"/>
</dbReference>
<comment type="similarity">
    <text evidence="7">Belongs to the purine/pyrimidine phosphoribosyltransferase family. PyrE subfamily.</text>
</comment>
<feature type="binding site" evidence="7">
    <location>
        <position position="130"/>
    </location>
    <ligand>
        <name>orotate</name>
        <dbReference type="ChEBI" id="CHEBI:30839"/>
    </ligand>
</feature>
<name>A0A2D2Q4T4_PARLV</name>
<dbReference type="GO" id="GO:0004588">
    <property type="term" value="F:orotate phosphoribosyltransferase activity"/>
    <property type="evidence" value="ECO:0007669"/>
    <property type="project" value="UniProtKB-UniRule"/>
</dbReference>
<reference evidence="8 9" key="1">
    <citation type="submission" date="2016-11" db="EMBL/GenBank/DDBJ databases">
        <title>Complete genome sequence of thermophilic cyanobacteria strain Synechococcus sp. PCC6715.</title>
        <authorList>
            <person name="Tang J."/>
            <person name="Daroch M."/>
            <person name="Liang Y."/>
            <person name="Jiang D."/>
            <person name="Shah M."/>
        </authorList>
    </citation>
    <scope>NUCLEOTIDE SEQUENCE [LARGE SCALE GENOMIC DNA]</scope>
    <source>
        <strain evidence="8 9">PCC 6715</strain>
    </source>
</reference>
<reference evidence="9" key="2">
    <citation type="journal article" date="2022" name="Front. Microbiol.">
        <title>Comparative Genomic Analysis Revealed Distinct Molecular Components and Organization of CO2-Concentrating Mechanism in Thermophilic Cyanobacteria.</title>
        <authorList>
            <person name="Tang J."/>
            <person name="Zhou H."/>
            <person name="Yao D."/>
            <person name="Riaz S."/>
            <person name="You D."/>
            <person name="Klepacz-Smolka A."/>
            <person name="Daroch M."/>
        </authorList>
    </citation>
    <scope>NUCLEOTIDE SEQUENCE [LARGE SCALE GENOMIC DNA]</scope>
    <source>
        <strain evidence="9">PCC 6715</strain>
    </source>
</reference>
<dbReference type="EMBL" id="CP018092">
    <property type="protein sequence ID" value="ATS19449.1"/>
    <property type="molecule type" value="Genomic_DNA"/>
</dbReference>
<keyword evidence="4 7" id="KW-0808">Transferase</keyword>
<dbReference type="AlphaFoldDB" id="A0A2D2Q4T4"/>
<dbReference type="InterPro" id="IPR023031">
    <property type="entry name" value="OPRT"/>
</dbReference>
<evidence type="ECO:0000256" key="2">
    <source>
        <dbReference type="ARBA" id="ARBA00011971"/>
    </source>
</evidence>
<evidence type="ECO:0000313" key="8">
    <source>
        <dbReference type="EMBL" id="ATS19449.1"/>
    </source>
</evidence>
<evidence type="ECO:0000256" key="4">
    <source>
        <dbReference type="ARBA" id="ARBA00022679"/>
    </source>
</evidence>
<dbReference type="PANTHER" id="PTHR19278:SF9">
    <property type="entry name" value="URIDINE 5'-MONOPHOSPHATE SYNTHASE"/>
    <property type="match status" value="1"/>
</dbReference>
<sequence length="192" mass="20193">MEASLSDLRQELLQRLCHEAYRAGEFTLSSGQKSTYYINCKPVTLSARGAYLVGRLLLAHLAPEVTAVAGLTLGADPLVVAVSVLSNLQGQDRAALIVRKEAKGHGTMSFIEGPVLPPGSVVTVLEDVITTGGSALKAVERLQQAGYQVNEVLAIVDREAGGAAAFAAVGVPLRSLFAIRELQESLAAQQTP</sequence>
<evidence type="ECO:0000256" key="6">
    <source>
        <dbReference type="ARBA" id="ARBA00022975"/>
    </source>
</evidence>
<dbReference type="KEGG" id="slw:BRW62_01215"/>
<feature type="binding site" evidence="7">
    <location>
        <position position="103"/>
    </location>
    <ligand>
        <name>5-phospho-alpha-D-ribose 1-diphosphate</name>
        <dbReference type="ChEBI" id="CHEBI:58017"/>
        <note>ligand shared between dimeric partners</note>
    </ligand>
</feature>
<comment type="subunit">
    <text evidence="7">Homodimer.</text>
</comment>
<dbReference type="CDD" id="cd06223">
    <property type="entry name" value="PRTases_typeI"/>
    <property type="match status" value="1"/>
</dbReference>
<dbReference type="InterPro" id="IPR029057">
    <property type="entry name" value="PRTase-like"/>
</dbReference>
<feature type="binding site" evidence="7">
    <location>
        <position position="105"/>
    </location>
    <ligand>
        <name>5-phospho-alpha-D-ribose 1-diphosphate</name>
        <dbReference type="ChEBI" id="CHEBI:58017"/>
        <note>ligand shared between dimeric partners</note>
    </ligand>
</feature>
<organism evidence="8 9">
    <name type="scientific">Parathermosynechococcus lividus PCC 6715</name>
    <dbReference type="NCBI Taxonomy" id="1917166"/>
    <lineage>
        <taxon>Bacteria</taxon>
        <taxon>Bacillati</taxon>
        <taxon>Cyanobacteriota</taxon>
        <taxon>Cyanophyceae</taxon>
        <taxon>Acaryochloridales</taxon>
        <taxon>Thermosynechococcaceae</taxon>
        <taxon>Parathermosynechococcus</taxon>
    </lineage>
</organism>
<dbReference type="EC" id="2.4.2.10" evidence="2 7"/>
<feature type="binding site" evidence="7">
    <location>
        <position position="158"/>
    </location>
    <ligand>
        <name>orotate</name>
        <dbReference type="ChEBI" id="CHEBI:30839"/>
    </ligand>
</feature>
<proteinExistence type="inferred from homology"/>
<keyword evidence="9" id="KW-1185">Reference proteome</keyword>
<evidence type="ECO:0000256" key="3">
    <source>
        <dbReference type="ARBA" id="ARBA00022676"/>
    </source>
</evidence>
<dbReference type="GO" id="GO:0000287">
    <property type="term" value="F:magnesium ion binding"/>
    <property type="evidence" value="ECO:0007669"/>
    <property type="project" value="UniProtKB-UniRule"/>
</dbReference>
<comment type="caution">
    <text evidence="7">Lacks conserved residue(s) required for the propagation of feature annotation.</text>
</comment>
<dbReference type="UniPathway" id="UPA00070">
    <property type="reaction ID" value="UER00119"/>
</dbReference>
<dbReference type="Proteomes" id="UP000231057">
    <property type="component" value="Chromosome"/>
</dbReference>
<evidence type="ECO:0000313" key="9">
    <source>
        <dbReference type="Proteomes" id="UP000231057"/>
    </source>
</evidence>
<dbReference type="SUPFAM" id="SSF53271">
    <property type="entry name" value="PRTase-like"/>
    <property type="match status" value="1"/>
</dbReference>
<protein>
    <recommendedName>
        <fullName evidence="2 7">Orotate phosphoribosyltransferase</fullName>
        <shortName evidence="7">OPRT</shortName>
        <shortName evidence="7">OPRTase</shortName>
        <ecNumber evidence="2 7">2.4.2.10</ecNumber>
    </recommendedName>
</protein>
<comment type="pathway">
    <text evidence="1 7">Pyrimidine metabolism; UMP biosynthesis via de novo pathway; UMP from orotate: step 1/2.</text>
</comment>
<keyword evidence="3 7" id="KW-0328">Glycosyltransferase</keyword>
<keyword evidence="6 7" id="KW-0665">Pyrimidine biosynthesis</keyword>
<gene>
    <name evidence="7" type="primary">pyrE</name>
    <name evidence="8" type="ORF">BRW62_01215</name>
</gene>
<dbReference type="PANTHER" id="PTHR19278">
    <property type="entry name" value="OROTATE PHOSPHORIBOSYLTRANSFERASE"/>
    <property type="match status" value="1"/>
</dbReference>
<comment type="catalytic activity">
    <reaction evidence="7">
        <text>orotidine 5'-phosphate + diphosphate = orotate + 5-phospho-alpha-D-ribose 1-diphosphate</text>
        <dbReference type="Rhea" id="RHEA:10380"/>
        <dbReference type="ChEBI" id="CHEBI:30839"/>
        <dbReference type="ChEBI" id="CHEBI:33019"/>
        <dbReference type="ChEBI" id="CHEBI:57538"/>
        <dbReference type="ChEBI" id="CHEBI:58017"/>
        <dbReference type="EC" id="2.4.2.10"/>
    </reaction>
</comment>
<dbReference type="InterPro" id="IPR000836">
    <property type="entry name" value="PRTase_dom"/>
</dbReference>
<dbReference type="FunFam" id="3.40.50.2020:FF:000029">
    <property type="entry name" value="Orotate phosphoribosyltransferase"/>
    <property type="match status" value="1"/>
</dbReference>
<dbReference type="HAMAP" id="MF_01208">
    <property type="entry name" value="PyrE"/>
    <property type="match status" value="1"/>
</dbReference>
<feature type="binding site" description="in other chain" evidence="7">
    <location>
        <position position="100"/>
    </location>
    <ligand>
        <name>5-phospho-alpha-D-ribose 1-diphosphate</name>
        <dbReference type="ChEBI" id="CHEBI:58017"/>
        <note>ligand shared between dimeric partners</note>
    </ligand>
</feature>
<dbReference type="NCBIfam" id="TIGR00336">
    <property type="entry name" value="pyrE"/>
    <property type="match status" value="1"/>
</dbReference>
<comment type="cofactor">
    <cofactor evidence="7">
        <name>Mg(2+)</name>
        <dbReference type="ChEBI" id="CHEBI:18420"/>
    </cofactor>
</comment>
<keyword evidence="5 7" id="KW-0460">Magnesium</keyword>
<evidence type="ECO:0000256" key="5">
    <source>
        <dbReference type="ARBA" id="ARBA00022842"/>
    </source>
</evidence>
<dbReference type="RefSeq" id="WP_099799783.1">
    <property type="nucleotide sequence ID" value="NZ_CP018092.1"/>
</dbReference>
<comment type="function">
    <text evidence="7">Catalyzes the transfer of a ribosyl phosphate group from 5-phosphoribose 1-diphosphate to orotate, leading to the formation of orotidine monophosphate (OMP).</text>
</comment>
<feature type="binding site" description="in other chain" evidence="7">
    <location>
        <begin position="126"/>
        <end position="134"/>
    </location>
    <ligand>
        <name>5-phospho-alpha-D-ribose 1-diphosphate</name>
        <dbReference type="ChEBI" id="CHEBI:58017"/>
        <note>ligand shared between dimeric partners</note>
    </ligand>
</feature>
<accession>A0A2D2Q4T4</accession>
<feature type="binding site" evidence="7">
    <location>
        <position position="99"/>
    </location>
    <ligand>
        <name>5-phospho-alpha-D-ribose 1-diphosphate</name>
        <dbReference type="ChEBI" id="CHEBI:58017"/>
        <note>ligand shared between dimeric partners</note>
    </ligand>
</feature>
<dbReference type="GO" id="GO:0019856">
    <property type="term" value="P:pyrimidine nucleobase biosynthetic process"/>
    <property type="evidence" value="ECO:0007669"/>
    <property type="project" value="TreeGrafter"/>
</dbReference>
<dbReference type="GO" id="GO:0044205">
    <property type="term" value="P:'de novo' UMP biosynthetic process"/>
    <property type="evidence" value="ECO:0007669"/>
    <property type="project" value="UniProtKB-UniRule"/>
</dbReference>
<evidence type="ECO:0000256" key="1">
    <source>
        <dbReference type="ARBA" id="ARBA00004889"/>
    </source>
</evidence>